<accession>A0A381ST44</accession>
<dbReference type="InterPro" id="IPR004155">
    <property type="entry name" value="PBS_lyase_HEAT"/>
</dbReference>
<dbReference type="PANTHER" id="PTHR33546:SF1">
    <property type="entry name" value="LARGE, MULTIFUNCTIONAL SECRETED PROTEIN"/>
    <property type="match status" value="1"/>
</dbReference>
<reference evidence="1" key="1">
    <citation type="submission" date="2018-05" db="EMBL/GenBank/DDBJ databases">
        <authorList>
            <person name="Lanie J.A."/>
            <person name="Ng W.-L."/>
            <person name="Kazmierczak K.M."/>
            <person name="Andrzejewski T.M."/>
            <person name="Davidsen T.M."/>
            <person name="Wayne K.J."/>
            <person name="Tettelin H."/>
            <person name="Glass J.I."/>
            <person name="Rusch D."/>
            <person name="Podicherti R."/>
            <person name="Tsui H.-C.T."/>
            <person name="Winkler M.E."/>
        </authorList>
    </citation>
    <scope>NUCLEOTIDE SEQUENCE</scope>
</reference>
<dbReference type="InterPro" id="IPR016024">
    <property type="entry name" value="ARM-type_fold"/>
</dbReference>
<organism evidence="1">
    <name type="scientific">marine metagenome</name>
    <dbReference type="NCBI Taxonomy" id="408172"/>
    <lineage>
        <taxon>unclassified sequences</taxon>
        <taxon>metagenomes</taxon>
        <taxon>ecological metagenomes</taxon>
    </lineage>
</organism>
<dbReference type="Gene3D" id="2.120.10.30">
    <property type="entry name" value="TolB, C-terminal domain"/>
    <property type="match status" value="1"/>
</dbReference>
<evidence type="ECO:0000313" key="1">
    <source>
        <dbReference type="EMBL" id="SVA07170.1"/>
    </source>
</evidence>
<proteinExistence type="predicted"/>
<dbReference type="EMBL" id="UINC01003533">
    <property type="protein sequence ID" value="SVA07170.1"/>
    <property type="molecule type" value="Genomic_DNA"/>
</dbReference>
<dbReference type="Pfam" id="PF13646">
    <property type="entry name" value="HEAT_2"/>
    <property type="match status" value="1"/>
</dbReference>
<dbReference type="SUPFAM" id="SSF50952">
    <property type="entry name" value="Soluble quinoprotein glucose dehydrogenase"/>
    <property type="match status" value="1"/>
</dbReference>
<sequence>MTICKSICNYLCPSKKRGFIGFLHLFLCCFAFEQVQAEAAPVYVDDQFELPSGFHIYKLAENNATGGSYDIIFDGQGRILVGDTTSVRRLEDKDEDGLYESYKVIATGLGGRGPQGLLVYGDNLYAVGGDGVQLYSGYETGDALKHEGRLGARFNTGGDHAAHTLLRGFDGYVYLVTGDGGGVKDRTHITEETSPVLFERAASVFRFDQSGTRWECVSTGSRNPPNLGMNYLGEFFSMDSDMEWHVDLPFYRPVRLNHWIIGGDNGWHGVGALKPYQIDNVPGVVEVGRGSPNWGQFYEHNQFPERYRDSFFVCDYRWKSATSGGYNSTGRLVAFHLKLDGANWTGEMEEFAKGKPGGVDGNGTPINFGLVDLEIAPDGSLVFSDHNQGIWRLFYDPTNDYKKNGPPSLKPKRIVWPSDQAAFLKTLLTLPQPMSEWTRLQEVRGFELAKFDLGQALKEYVFTKKNPLRHRLRAFRLLASSFAELPTGFVKKLAGCAEPKLRGQAAWLIGIRGQKAEQSFLVDLLSDPDPFVRRRSAEAMSRNSSQEASLELVNRLNDPVRLVRYTAMTALAHRSTGDWIDKALGSNNPQTVMRALIPAKYRREKNKPEWVRVAFEKLLRADLTSSEDELDFLRVVQLNSTILSKEDPLLSKIGSRVLSAFPAKDRSVRWEQAVVLGQLGVNEAFSAMLAELLGESNYVTQFHLADCIADLAGGWTEAEQGELANWILSTQSGWFAEFDGKGRQFPGFWQTVVRDLVERHGEALISRVDKINMNSSLHRLFFDWFGKRTGSSDLLLKIYHNEKSLGAKLRLLNLVPKMDQGKMASFLENELSQAPAHELRLAL</sequence>
<dbReference type="SUPFAM" id="SSF48371">
    <property type="entry name" value="ARM repeat"/>
    <property type="match status" value="1"/>
</dbReference>
<dbReference type="InterPro" id="IPR011041">
    <property type="entry name" value="Quinoprot_gluc/sorb_DH_b-prop"/>
</dbReference>
<dbReference type="PANTHER" id="PTHR33546">
    <property type="entry name" value="LARGE, MULTIFUNCTIONAL SECRETED PROTEIN-RELATED"/>
    <property type="match status" value="1"/>
</dbReference>
<name>A0A381ST44_9ZZZZ</name>
<dbReference type="SMART" id="SM00567">
    <property type="entry name" value="EZ_HEAT"/>
    <property type="match status" value="3"/>
</dbReference>
<feature type="non-terminal residue" evidence="1">
    <location>
        <position position="843"/>
    </location>
</feature>
<dbReference type="InterPro" id="IPR011989">
    <property type="entry name" value="ARM-like"/>
</dbReference>
<dbReference type="AlphaFoldDB" id="A0A381ST44"/>
<gene>
    <name evidence="1" type="ORF">METZ01_LOCUS60024</name>
</gene>
<dbReference type="Gene3D" id="1.25.10.10">
    <property type="entry name" value="Leucine-rich Repeat Variant"/>
    <property type="match status" value="1"/>
</dbReference>
<dbReference type="InterPro" id="IPR011042">
    <property type="entry name" value="6-blade_b-propeller_TolB-like"/>
</dbReference>
<evidence type="ECO:0008006" key="2">
    <source>
        <dbReference type="Google" id="ProtNLM"/>
    </source>
</evidence>
<protein>
    <recommendedName>
        <fullName evidence="2">Glucose/Sorbosone dehydrogenase domain-containing protein</fullName>
    </recommendedName>
</protein>